<dbReference type="AlphaFoldDB" id="A0A518BSM6"/>
<keyword evidence="3" id="KW-1185">Reference proteome</keyword>
<dbReference type="GO" id="GO:0003700">
    <property type="term" value="F:DNA-binding transcription factor activity"/>
    <property type="evidence" value="ECO:0007669"/>
    <property type="project" value="TreeGrafter"/>
</dbReference>
<reference evidence="2 3" key="1">
    <citation type="submission" date="2019-02" db="EMBL/GenBank/DDBJ databases">
        <title>Deep-cultivation of Planctomycetes and their phenomic and genomic characterization uncovers novel biology.</title>
        <authorList>
            <person name="Wiegand S."/>
            <person name="Jogler M."/>
            <person name="Boedeker C."/>
            <person name="Pinto D."/>
            <person name="Vollmers J."/>
            <person name="Rivas-Marin E."/>
            <person name="Kohn T."/>
            <person name="Peeters S.H."/>
            <person name="Heuer A."/>
            <person name="Rast P."/>
            <person name="Oberbeckmann S."/>
            <person name="Bunk B."/>
            <person name="Jeske O."/>
            <person name="Meyerdierks A."/>
            <person name="Storesund J.E."/>
            <person name="Kallscheuer N."/>
            <person name="Luecker S."/>
            <person name="Lage O.M."/>
            <person name="Pohl T."/>
            <person name="Merkel B.J."/>
            <person name="Hornburger P."/>
            <person name="Mueller R.-W."/>
            <person name="Bruemmer F."/>
            <person name="Labrenz M."/>
            <person name="Spormann A.M."/>
            <person name="Op den Camp H."/>
            <person name="Overmann J."/>
            <person name="Amann R."/>
            <person name="Jetten M.S.M."/>
            <person name="Mascher T."/>
            <person name="Medema M.H."/>
            <person name="Devos D.P."/>
            <person name="Kaster A.-K."/>
            <person name="Ovreas L."/>
            <person name="Rohde M."/>
            <person name="Galperin M.Y."/>
            <person name="Jogler C."/>
        </authorList>
    </citation>
    <scope>NUCLEOTIDE SEQUENCE [LARGE SCALE GENOMIC DNA]</scope>
    <source>
        <strain evidence="2 3">Pla133</strain>
    </source>
</reference>
<dbReference type="RefSeq" id="WP_419191940.1">
    <property type="nucleotide sequence ID" value="NZ_CP036287.1"/>
</dbReference>
<evidence type="ECO:0000313" key="2">
    <source>
        <dbReference type="EMBL" id="QDU69968.1"/>
    </source>
</evidence>
<name>A0A518BSM6_9BACT</name>
<dbReference type="PROSITE" id="PS51197">
    <property type="entry name" value="HTH_RRF2_2"/>
    <property type="match status" value="1"/>
</dbReference>
<dbReference type="PANTHER" id="PTHR33221">
    <property type="entry name" value="WINGED HELIX-TURN-HELIX TRANSCRIPTIONAL REGULATOR, RRF2 FAMILY"/>
    <property type="match status" value="1"/>
</dbReference>
<dbReference type="Proteomes" id="UP000316921">
    <property type="component" value="Chromosome"/>
</dbReference>
<dbReference type="InterPro" id="IPR036388">
    <property type="entry name" value="WH-like_DNA-bd_sf"/>
</dbReference>
<dbReference type="GO" id="GO:0005829">
    <property type="term" value="C:cytosol"/>
    <property type="evidence" value="ECO:0007669"/>
    <property type="project" value="TreeGrafter"/>
</dbReference>
<dbReference type="GO" id="GO:0003677">
    <property type="term" value="F:DNA binding"/>
    <property type="evidence" value="ECO:0007669"/>
    <property type="project" value="UniProtKB-KW"/>
</dbReference>
<keyword evidence="1" id="KW-0238">DNA-binding</keyword>
<evidence type="ECO:0000313" key="3">
    <source>
        <dbReference type="Proteomes" id="UP000316921"/>
    </source>
</evidence>
<dbReference type="Pfam" id="PF02082">
    <property type="entry name" value="Rrf2"/>
    <property type="match status" value="1"/>
</dbReference>
<protein>
    <submittedName>
        <fullName evidence="2">HTH-type transcriptional repressor NsrR</fullName>
    </submittedName>
</protein>
<organism evidence="2 3">
    <name type="scientific">Engelhardtia mirabilis</name>
    <dbReference type="NCBI Taxonomy" id="2528011"/>
    <lineage>
        <taxon>Bacteria</taxon>
        <taxon>Pseudomonadati</taxon>
        <taxon>Planctomycetota</taxon>
        <taxon>Planctomycetia</taxon>
        <taxon>Planctomycetia incertae sedis</taxon>
        <taxon>Engelhardtia</taxon>
    </lineage>
</organism>
<dbReference type="InterPro" id="IPR036390">
    <property type="entry name" value="WH_DNA-bd_sf"/>
</dbReference>
<dbReference type="PANTHER" id="PTHR33221:SF4">
    <property type="entry name" value="HTH-TYPE TRANSCRIPTIONAL REPRESSOR NSRR"/>
    <property type="match status" value="1"/>
</dbReference>
<sequence length="145" mass="15571">MRITKHTDFALRVLIFLASRPGERVSTERIAQAHGISLAHLQKVVRRLGELGFLRLVRGSGGGVELARDPEDVSIGAVVRALDDATSLVECFEPATDTCVISSACRLKGSLRVAQEAFYAALDDTNLQEIVAGKVGARLRELTGG</sequence>
<evidence type="ECO:0000256" key="1">
    <source>
        <dbReference type="ARBA" id="ARBA00023125"/>
    </source>
</evidence>
<accession>A0A518BSM6</accession>
<dbReference type="KEGG" id="pbap:Pla133_50910"/>
<dbReference type="Gene3D" id="1.10.10.10">
    <property type="entry name" value="Winged helix-like DNA-binding domain superfamily/Winged helix DNA-binding domain"/>
    <property type="match status" value="1"/>
</dbReference>
<proteinExistence type="predicted"/>
<dbReference type="SUPFAM" id="SSF46785">
    <property type="entry name" value="Winged helix' DNA-binding domain"/>
    <property type="match status" value="1"/>
</dbReference>
<dbReference type="InterPro" id="IPR000944">
    <property type="entry name" value="Tscrpt_reg_Rrf2"/>
</dbReference>
<dbReference type="NCBIfam" id="TIGR00738">
    <property type="entry name" value="rrf2_super"/>
    <property type="match status" value="1"/>
</dbReference>
<gene>
    <name evidence="2" type="primary">nsrR</name>
    <name evidence="2" type="ORF">Pla133_50910</name>
</gene>
<dbReference type="EMBL" id="CP036287">
    <property type="protein sequence ID" value="QDU69968.1"/>
    <property type="molecule type" value="Genomic_DNA"/>
</dbReference>